<gene>
    <name evidence="1" type="ORF">GA0070622_0058</name>
</gene>
<proteinExistence type="predicted"/>
<name>A0A1A9B2H2_9ACTN</name>
<evidence type="ECO:0000313" key="1">
    <source>
        <dbReference type="EMBL" id="SBT63117.1"/>
    </source>
</evidence>
<dbReference type="STRING" id="946078.GA0070622_0058"/>
<evidence type="ECO:0008006" key="3">
    <source>
        <dbReference type="Google" id="ProtNLM"/>
    </source>
</evidence>
<keyword evidence="2" id="KW-1185">Reference proteome</keyword>
<accession>A0A1A9B2H2</accession>
<dbReference type="Proteomes" id="UP000199558">
    <property type="component" value="Unassembled WGS sequence"/>
</dbReference>
<reference evidence="2" key="1">
    <citation type="submission" date="2016-06" db="EMBL/GenBank/DDBJ databases">
        <authorList>
            <person name="Varghese N."/>
            <person name="Submissions Spin"/>
        </authorList>
    </citation>
    <scope>NUCLEOTIDE SEQUENCE [LARGE SCALE GENOMIC DNA]</scope>
    <source>
        <strain evidence="2">DSM 45794</strain>
    </source>
</reference>
<organism evidence="1 2">
    <name type="scientific">Micromonospora sediminicola</name>
    <dbReference type="NCBI Taxonomy" id="946078"/>
    <lineage>
        <taxon>Bacteria</taxon>
        <taxon>Bacillati</taxon>
        <taxon>Actinomycetota</taxon>
        <taxon>Actinomycetes</taxon>
        <taxon>Micromonosporales</taxon>
        <taxon>Micromonosporaceae</taxon>
        <taxon>Micromonospora</taxon>
    </lineage>
</organism>
<dbReference type="AlphaFoldDB" id="A0A1A9B2H2"/>
<dbReference type="EMBL" id="FLRH01000002">
    <property type="protein sequence ID" value="SBT63117.1"/>
    <property type="molecule type" value="Genomic_DNA"/>
</dbReference>
<sequence length="69" mass="7606">MEVRAYLAEQGRPMAARTWTSYVSRGQAPAPVRRVGRTPVWSPEDVRQWAAEASAARVRAGRRVAEPGA</sequence>
<protein>
    <recommendedName>
        <fullName evidence="3">Transcriptional regulator, AlpA family</fullName>
    </recommendedName>
</protein>
<evidence type="ECO:0000313" key="2">
    <source>
        <dbReference type="Proteomes" id="UP000199558"/>
    </source>
</evidence>